<dbReference type="GO" id="GO:0016301">
    <property type="term" value="F:kinase activity"/>
    <property type="evidence" value="ECO:0007669"/>
    <property type="project" value="InterPro"/>
</dbReference>
<gene>
    <name evidence="4" type="ORF">AUK04_04055</name>
</gene>
<feature type="domain" description="Cytidyltransferase-like" evidence="3">
    <location>
        <begin position="12"/>
        <end position="148"/>
    </location>
</feature>
<dbReference type="GO" id="GO:0015937">
    <property type="term" value="P:coenzyme A biosynthetic process"/>
    <property type="evidence" value="ECO:0007669"/>
    <property type="project" value="InterPro"/>
</dbReference>
<dbReference type="SUPFAM" id="SSF52374">
    <property type="entry name" value="Nucleotidylyl transferase"/>
    <property type="match status" value="1"/>
</dbReference>
<sequence length="339" mass="38535">MNNNNYKYSHLVIGGTFDRLHKGHQAFICKAFTLAQTIVIGLVKNNFNKQKQLEEIIQSYTDRYLLLKQFLETSGYSKRYEIVPINDIYGTTLTDKRLEAILVTPETQFNAAVINKIRLKNKLPVLKIETIPLIKSDDNKIICSQRIRIGEINRNGKIYGRIFKNKLKLPDNLREELRKPIGKIINNSQQLTVNSEQLCGNKSLLIISVGDIVSQELEKQKIIPAIKIIDLRTQRQPICRDVINHISTMKKIINPPGFICPRAVQAVHKAISKYYQTKISQIVVIKGEEDLLALPAILLVPLGAIVIYGQKDIGAVVVEVTEEIKQKISNIINQFTMLK</sequence>
<dbReference type="PANTHER" id="PTHR40732">
    <property type="entry name" value="UPF0218 PROTEIN TK1697"/>
    <property type="match status" value="1"/>
</dbReference>
<evidence type="ECO:0000259" key="3">
    <source>
        <dbReference type="Pfam" id="PF01467"/>
    </source>
</evidence>
<proteinExistence type="inferred from homology"/>
<protein>
    <recommendedName>
        <fullName evidence="3">Cytidyltransferase-like domain-containing protein</fullName>
    </recommendedName>
</protein>
<reference evidence="4 5" key="1">
    <citation type="journal article" date="2016" name="Environ. Microbiol.">
        <title>Genomic resolution of a cold subsurface aquifer community provides metabolic insights for novel microbes adapted to high CO concentrations.</title>
        <authorList>
            <person name="Probst A.J."/>
            <person name="Castelle C.J."/>
            <person name="Singh A."/>
            <person name="Brown C.T."/>
            <person name="Anantharaman K."/>
            <person name="Sharon I."/>
            <person name="Hug L.A."/>
            <person name="Burstein D."/>
            <person name="Emerson J.B."/>
            <person name="Thomas B.C."/>
            <person name="Banfield J.F."/>
        </authorList>
    </citation>
    <scope>NUCLEOTIDE SEQUENCE [LARGE SCALE GENOMIC DNA]</scope>
    <source>
        <strain evidence="4">CG2_30_33_16</strain>
    </source>
</reference>
<keyword evidence="2" id="KW-0342">GTP-binding</keyword>
<evidence type="ECO:0000313" key="5">
    <source>
        <dbReference type="Proteomes" id="UP000183758"/>
    </source>
</evidence>
<evidence type="ECO:0000256" key="2">
    <source>
        <dbReference type="ARBA" id="ARBA00023134"/>
    </source>
</evidence>
<dbReference type="InterPro" id="IPR007164">
    <property type="entry name" value="GTP-dep_dephospho-CoA_kin"/>
</dbReference>
<dbReference type="NCBIfam" id="NF001985">
    <property type="entry name" value="PRK00777.1"/>
    <property type="match status" value="1"/>
</dbReference>
<dbReference type="Pfam" id="PF01467">
    <property type="entry name" value="CTP_transf_like"/>
    <property type="match status" value="1"/>
</dbReference>
<name>A0A1J5HE90_9BACT</name>
<dbReference type="PANTHER" id="PTHR40732:SF1">
    <property type="entry name" value="GTP-DEPENDENT DEPHOSPHO-COA KINASE"/>
    <property type="match status" value="1"/>
</dbReference>
<dbReference type="HAMAP" id="MF_00590">
    <property type="entry name" value="Dephospho_CoA_kinase_GTP_dep"/>
    <property type="match status" value="1"/>
</dbReference>
<evidence type="ECO:0000313" key="4">
    <source>
        <dbReference type="EMBL" id="OIP82876.1"/>
    </source>
</evidence>
<keyword evidence="1" id="KW-0547">Nucleotide-binding</keyword>
<comment type="caution">
    <text evidence="4">The sequence shown here is derived from an EMBL/GenBank/DDBJ whole genome shotgun (WGS) entry which is preliminary data.</text>
</comment>
<dbReference type="InterPro" id="IPR014729">
    <property type="entry name" value="Rossmann-like_a/b/a_fold"/>
</dbReference>
<evidence type="ECO:0000256" key="1">
    <source>
        <dbReference type="ARBA" id="ARBA00022741"/>
    </source>
</evidence>
<dbReference type="Gene3D" id="3.40.50.620">
    <property type="entry name" value="HUPs"/>
    <property type="match status" value="1"/>
</dbReference>
<dbReference type="AlphaFoldDB" id="A0A1J5HE90"/>
<accession>A0A1J5HE90</accession>
<dbReference type="Pfam" id="PF04019">
    <property type="entry name" value="DUF359"/>
    <property type="match status" value="1"/>
</dbReference>
<dbReference type="GO" id="GO:0005525">
    <property type="term" value="F:GTP binding"/>
    <property type="evidence" value="ECO:0007669"/>
    <property type="project" value="UniProtKB-KW"/>
</dbReference>
<dbReference type="InterPro" id="IPR004821">
    <property type="entry name" value="Cyt_trans-like"/>
</dbReference>
<dbReference type="Proteomes" id="UP000183758">
    <property type="component" value="Unassembled WGS sequence"/>
</dbReference>
<dbReference type="EMBL" id="MNZM01000101">
    <property type="protein sequence ID" value="OIP82876.1"/>
    <property type="molecule type" value="Genomic_DNA"/>
</dbReference>
<dbReference type="NCBIfam" id="TIGR00125">
    <property type="entry name" value="cyt_tran_rel"/>
    <property type="match status" value="1"/>
</dbReference>
<organism evidence="4 5">
    <name type="scientific">Candidatus Roizmanbacteria bacterium CG2_30_33_16</name>
    <dbReference type="NCBI Taxonomy" id="1805340"/>
    <lineage>
        <taxon>Bacteria</taxon>
        <taxon>Candidatus Roizmaniibacteriota</taxon>
    </lineage>
</organism>